<dbReference type="PANTHER" id="PTHR47505">
    <property type="entry name" value="DNA UTILIZATION PROTEIN YHGH"/>
    <property type="match status" value="1"/>
</dbReference>
<dbReference type="PANTHER" id="PTHR47505:SF1">
    <property type="entry name" value="DNA UTILIZATION PROTEIN YHGH"/>
    <property type="match status" value="1"/>
</dbReference>
<evidence type="ECO:0000313" key="3">
    <source>
        <dbReference type="EMBL" id="QQV75314.1"/>
    </source>
</evidence>
<keyword evidence="4" id="KW-1185">Reference proteome</keyword>
<dbReference type="RefSeq" id="WP_246437754.1">
    <property type="nucleotide sequence ID" value="NZ_CP060138.2"/>
</dbReference>
<dbReference type="InterPro" id="IPR051910">
    <property type="entry name" value="ComF/GntX_DNA_util-trans"/>
</dbReference>
<dbReference type="Proteomes" id="UP000595296">
    <property type="component" value="Chromosome"/>
</dbReference>
<evidence type="ECO:0000256" key="1">
    <source>
        <dbReference type="ARBA" id="ARBA00008007"/>
    </source>
</evidence>
<reference evidence="3 4" key="1">
    <citation type="journal article" date="2021" name="Int. J. Syst. Evol. Microbiol.">
        <title>Characterization of a novel transitional group Rickettsia species (Rickettsia tillamookensis sp. nov.) from the western black-legged tick, Ixodes pacificus.</title>
        <authorList>
            <person name="Gauthier D.T."/>
            <person name="Karpathy S.E."/>
            <person name="Grizzard S.L."/>
            <person name="Batra D."/>
            <person name="Rowe L.A."/>
            <person name="Paddock C.D."/>
        </authorList>
    </citation>
    <scope>NUCLEOTIDE SEQUENCE [LARGE SCALE GENOMIC DNA]</scope>
    <source>
        <strain evidence="3 4">Tillamook 23</strain>
    </source>
</reference>
<dbReference type="CDD" id="cd06223">
    <property type="entry name" value="PRTases_typeI"/>
    <property type="match status" value="1"/>
</dbReference>
<feature type="domain" description="Double zinc ribbon" evidence="2">
    <location>
        <begin position="9"/>
        <end position="67"/>
    </location>
</feature>
<comment type="similarity">
    <text evidence="1">Belongs to the ComF/GntX family.</text>
</comment>
<evidence type="ECO:0000313" key="4">
    <source>
        <dbReference type="Proteomes" id="UP000595296"/>
    </source>
</evidence>
<dbReference type="EMBL" id="CP060138">
    <property type="protein sequence ID" value="QQV75314.1"/>
    <property type="molecule type" value="Genomic_DNA"/>
</dbReference>
<organism evidence="3 4">
    <name type="scientific">Rickettsia tillamookensis</name>
    <dbReference type="NCBI Taxonomy" id="2761623"/>
    <lineage>
        <taxon>Bacteria</taxon>
        <taxon>Pseudomonadati</taxon>
        <taxon>Pseudomonadota</taxon>
        <taxon>Alphaproteobacteria</taxon>
        <taxon>Rickettsiales</taxon>
        <taxon>Rickettsiaceae</taxon>
        <taxon>Rickettsieae</taxon>
        <taxon>Rickettsia</taxon>
        <taxon>spotted fever group</taxon>
    </lineage>
</organism>
<dbReference type="InterPro" id="IPR044005">
    <property type="entry name" value="DZR_2"/>
</dbReference>
<dbReference type="SUPFAM" id="SSF53271">
    <property type="entry name" value="PRTase-like"/>
    <property type="match status" value="1"/>
</dbReference>
<dbReference type="InterPro" id="IPR000836">
    <property type="entry name" value="PRTase_dom"/>
</dbReference>
<dbReference type="Gene3D" id="3.40.50.2020">
    <property type="match status" value="1"/>
</dbReference>
<gene>
    <name evidence="3" type="ORF">H6P87_00867</name>
</gene>
<dbReference type="Pfam" id="PF18912">
    <property type="entry name" value="DZR_2"/>
    <property type="match status" value="1"/>
</dbReference>
<proteinExistence type="inferred from homology"/>
<evidence type="ECO:0000259" key="2">
    <source>
        <dbReference type="Pfam" id="PF18912"/>
    </source>
</evidence>
<dbReference type="InterPro" id="IPR029057">
    <property type="entry name" value="PRTase-like"/>
</dbReference>
<accession>A0A9E6MIA8</accession>
<protein>
    <recommendedName>
        <fullName evidence="2">Double zinc ribbon domain-containing protein</fullName>
    </recommendedName>
</protein>
<name>A0A9E6MIA8_9RICK</name>
<sequence length="236" mass="27072">MLVKAYNSVIDYILPQRCLSCSEILGGNGEFCSDCWKKLEFIARPYCSICGQRFSIKILDNCICGNCYSNKPNYNLARSLFKFNEHSKKIVHQFKYQDKTIFAKTFAKLLYNRYSEDIKDIDLIIPVPMNRFKRLLRMYNPAHILAIEIAKVTDKMLKADILTKSKWTKSQTFLSRKQRKNNINGSIKFNTKYNIVSKKILLVDDVVTTGVTINECAKILQQAGAGSVYVMSVAMT</sequence>